<evidence type="ECO:0000313" key="1">
    <source>
        <dbReference type="EMBL" id="DAD96322.1"/>
    </source>
</evidence>
<organism evidence="1">
    <name type="scientific">Myoviridae sp. ctagO6</name>
    <dbReference type="NCBI Taxonomy" id="2826667"/>
    <lineage>
        <taxon>Viruses</taxon>
        <taxon>Duplodnaviria</taxon>
        <taxon>Heunggongvirae</taxon>
        <taxon>Uroviricota</taxon>
        <taxon>Caudoviricetes</taxon>
    </lineage>
</organism>
<name>A0A8S5NPW6_9CAUD</name>
<proteinExistence type="predicted"/>
<accession>A0A8S5NPW6</accession>
<sequence>MITAETRREGLEKVAPETQTRRQVIYEYLRYFPAGLTAEELTDSMYCAGLIPVRDKNYVKPRLTELRKLGLIEPIGRRESKTTGVNTAVWAIKEDKNAHKDIYRDDGD</sequence>
<protein>
    <submittedName>
        <fullName evidence="1">TBPIP/Hop2 winged helix domain</fullName>
    </submittedName>
</protein>
<reference evidence="1" key="1">
    <citation type="journal article" date="2021" name="Proc. Natl. Acad. Sci. U.S.A.">
        <title>A Catalog of Tens of Thousands of Viruses from Human Metagenomes Reveals Hidden Associations with Chronic Diseases.</title>
        <authorList>
            <person name="Tisza M.J."/>
            <person name="Buck C.B."/>
        </authorList>
    </citation>
    <scope>NUCLEOTIDE SEQUENCE</scope>
    <source>
        <strain evidence="1">CtagO6</strain>
    </source>
</reference>
<dbReference type="EMBL" id="BK015215">
    <property type="protein sequence ID" value="DAD96322.1"/>
    <property type="molecule type" value="Genomic_DNA"/>
</dbReference>